<evidence type="ECO:0000313" key="1">
    <source>
        <dbReference type="EMBL" id="SFZ92950.1"/>
    </source>
</evidence>
<dbReference type="STRING" id="1612149.SAMN05216324_10460"/>
<dbReference type="SUPFAM" id="SSF54427">
    <property type="entry name" value="NTF2-like"/>
    <property type="match status" value="1"/>
</dbReference>
<evidence type="ECO:0008006" key="3">
    <source>
        <dbReference type="Google" id="ProtNLM"/>
    </source>
</evidence>
<dbReference type="InterPro" id="IPR032710">
    <property type="entry name" value="NTF2-like_dom_sf"/>
</dbReference>
<protein>
    <recommendedName>
        <fullName evidence="3">SnoaL-like domain-containing protein</fullName>
    </recommendedName>
</protein>
<name>A0A1K2IKW7_9FLAO</name>
<accession>A0A1K2IKW7</accession>
<dbReference type="Gene3D" id="3.10.450.50">
    <property type="match status" value="1"/>
</dbReference>
<organism evidence="1 2">
    <name type="scientific">Chryseobacterium limigenitum</name>
    <dbReference type="NCBI Taxonomy" id="1612149"/>
    <lineage>
        <taxon>Bacteria</taxon>
        <taxon>Pseudomonadati</taxon>
        <taxon>Bacteroidota</taxon>
        <taxon>Flavobacteriia</taxon>
        <taxon>Flavobacteriales</taxon>
        <taxon>Weeksellaceae</taxon>
        <taxon>Chryseobacterium group</taxon>
        <taxon>Chryseobacterium</taxon>
    </lineage>
</organism>
<dbReference type="EMBL" id="FPKW01000004">
    <property type="protein sequence ID" value="SFZ92950.1"/>
    <property type="molecule type" value="Genomic_DNA"/>
</dbReference>
<evidence type="ECO:0000313" key="2">
    <source>
        <dbReference type="Proteomes" id="UP000182034"/>
    </source>
</evidence>
<keyword evidence="2" id="KW-1185">Reference proteome</keyword>
<sequence>MNKSVQEMISRYVSAWNEQDLTSYKVEFEKCWAEDALYLDPYGEYKGVDELANFAFKSLEIVPQRKFSIFEEPEYHHGSGRYAWKVEIEGQSNVGYDYFEYNDNFKITRLVSFFKLPADYPLEKLG</sequence>
<gene>
    <name evidence="1" type="ORF">SAMN05216324_10460</name>
</gene>
<dbReference type="AlphaFoldDB" id="A0A1K2IKW7"/>
<dbReference type="Proteomes" id="UP000182034">
    <property type="component" value="Unassembled WGS sequence"/>
</dbReference>
<proteinExistence type="predicted"/>
<dbReference type="RefSeq" id="WP_072408532.1">
    <property type="nucleotide sequence ID" value="NZ_FPKW01000004.1"/>
</dbReference>
<dbReference type="OrthoDB" id="9808719at2"/>
<reference evidence="2" key="1">
    <citation type="submission" date="2016-10" db="EMBL/GenBank/DDBJ databases">
        <authorList>
            <person name="Varghese N."/>
            <person name="Submissions S."/>
        </authorList>
    </citation>
    <scope>NUCLEOTIDE SEQUENCE [LARGE SCALE GENOMIC DNA]</scope>
    <source>
        <strain evidence="2">SUR2</strain>
    </source>
</reference>